<proteinExistence type="predicted"/>
<evidence type="ECO:0008006" key="6">
    <source>
        <dbReference type="Google" id="ProtNLM"/>
    </source>
</evidence>
<dbReference type="AlphaFoldDB" id="A0A2N5SUU4"/>
<organism evidence="2 4">
    <name type="scientific">Puccinia coronata f. sp. avenae</name>
    <dbReference type="NCBI Taxonomy" id="200324"/>
    <lineage>
        <taxon>Eukaryota</taxon>
        <taxon>Fungi</taxon>
        <taxon>Dikarya</taxon>
        <taxon>Basidiomycota</taxon>
        <taxon>Pucciniomycotina</taxon>
        <taxon>Pucciniomycetes</taxon>
        <taxon>Pucciniales</taxon>
        <taxon>Pucciniaceae</taxon>
        <taxon>Puccinia</taxon>
    </lineage>
</organism>
<name>A0A2N5SUU4_9BASI</name>
<reference evidence="4 5" key="1">
    <citation type="submission" date="2017-11" db="EMBL/GenBank/DDBJ databases">
        <title>De novo assembly and phasing of dikaryotic genomes from two isolates of Puccinia coronata f. sp. avenae, the causal agent of oat crown rust.</title>
        <authorList>
            <person name="Miller M.E."/>
            <person name="Zhang Y."/>
            <person name="Omidvar V."/>
            <person name="Sperschneider J."/>
            <person name="Schwessinger B."/>
            <person name="Raley C."/>
            <person name="Palmer J.M."/>
            <person name="Garnica D."/>
            <person name="Upadhyaya N."/>
            <person name="Rathjen J."/>
            <person name="Taylor J.M."/>
            <person name="Park R.F."/>
            <person name="Dodds P.N."/>
            <person name="Hirsch C.D."/>
            <person name="Kianian S.F."/>
            <person name="Figueroa M."/>
        </authorList>
    </citation>
    <scope>NUCLEOTIDE SEQUENCE [LARGE SCALE GENOMIC DNA]</scope>
    <source>
        <strain evidence="2">12NC29</strain>
        <strain evidence="3">12SD80</strain>
    </source>
</reference>
<feature type="signal peptide" evidence="1">
    <location>
        <begin position="1"/>
        <end position="21"/>
    </location>
</feature>
<protein>
    <recommendedName>
        <fullName evidence="6">CBM1 domain-containing protein</fullName>
    </recommendedName>
</protein>
<dbReference type="Proteomes" id="UP000235392">
    <property type="component" value="Unassembled WGS sequence"/>
</dbReference>
<evidence type="ECO:0000256" key="1">
    <source>
        <dbReference type="SAM" id="SignalP"/>
    </source>
</evidence>
<sequence length="147" mass="15278">MHFIYFLTACILTSAAGVASADSPAPRQCSFYTGANTNSATCNEIPNLTCMQGCGWNFVVAEGCQPTDGTWAPPSTQVCDVGFGRDTAAAKACITSSGSFSCRGATSGYTWCYGCVPNTVTYNPGSSDNYPPEWAGQSPIPVQAPSS</sequence>
<evidence type="ECO:0000313" key="2">
    <source>
        <dbReference type="EMBL" id="PLW17003.1"/>
    </source>
</evidence>
<gene>
    <name evidence="2" type="ORF">PCANC_11377</name>
    <name evidence="3" type="ORF">PCASD_12220</name>
</gene>
<dbReference type="EMBL" id="PGCJ01000858">
    <property type="protein sequence ID" value="PLW17003.1"/>
    <property type="molecule type" value="Genomic_DNA"/>
</dbReference>
<comment type="caution">
    <text evidence="2">The sequence shown here is derived from an EMBL/GenBank/DDBJ whole genome shotgun (WGS) entry which is preliminary data.</text>
</comment>
<keyword evidence="4" id="KW-1185">Reference proteome</keyword>
<dbReference type="OrthoDB" id="2495772at2759"/>
<evidence type="ECO:0000313" key="4">
    <source>
        <dbReference type="Proteomes" id="UP000235388"/>
    </source>
</evidence>
<accession>A0A2N5SUU4</accession>
<evidence type="ECO:0000313" key="5">
    <source>
        <dbReference type="Proteomes" id="UP000235392"/>
    </source>
</evidence>
<evidence type="ECO:0000313" key="3">
    <source>
        <dbReference type="EMBL" id="PLW22617.1"/>
    </source>
</evidence>
<keyword evidence="1" id="KW-0732">Signal</keyword>
<dbReference type="EMBL" id="PGCI01000658">
    <property type="protein sequence ID" value="PLW22617.1"/>
    <property type="molecule type" value="Genomic_DNA"/>
</dbReference>
<feature type="chain" id="PRO_5015083598" description="CBM1 domain-containing protein" evidence="1">
    <location>
        <begin position="22"/>
        <end position="147"/>
    </location>
</feature>
<dbReference type="Proteomes" id="UP000235388">
    <property type="component" value="Unassembled WGS sequence"/>
</dbReference>